<evidence type="ECO:0000256" key="3">
    <source>
        <dbReference type="PROSITE-ProRule" id="PRU00339"/>
    </source>
</evidence>
<dbReference type="InterPro" id="IPR011990">
    <property type="entry name" value="TPR-like_helical_dom_sf"/>
</dbReference>
<dbReference type="Pfam" id="PF13181">
    <property type="entry name" value="TPR_8"/>
    <property type="match status" value="1"/>
</dbReference>
<evidence type="ECO:0000313" key="6">
    <source>
        <dbReference type="Proteomes" id="UP000033187"/>
    </source>
</evidence>
<dbReference type="EMBL" id="LN829119">
    <property type="protein sequence ID" value="CPR21165.1"/>
    <property type="molecule type" value="Genomic_DNA"/>
</dbReference>
<dbReference type="RefSeq" id="WP_046478784.1">
    <property type="nucleotide sequence ID" value="NZ_LN829118.1"/>
</dbReference>
<dbReference type="PROSITE" id="PS50005">
    <property type="entry name" value="TPR"/>
    <property type="match status" value="1"/>
</dbReference>
<name>A0A0D6JHS6_9HYPH</name>
<feature type="signal peptide" evidence="4">
    <location>
        <begin position="1"/>
        <end position="23"/>
    </location>
</feature>
<feature type="chain" id="PRO_5002306259" evidence="4">
    <location>
        <begin position="24"/>
        <end position="319"/>
    </location>
</feature>
<keyword evidence="2 3" id="KW-0802">TPR repeat</keyword>
<evidence type="ECO:0000313" key="5">
    <source>
        <dbReference type="EMBL" id="CPR21165.1"/>
    </source>
</evidence>
<dbReference type="InterPro" id="IPR050498">
    <property type="entry name" value="Ycf3"/>
</dbReference>
<dbReference type="InterPro" id="IPR019734">
    <property type="entry name" value="TPR_rpt"/>
</dbReference>
<dbReference type="SMART" id="SM00028">
    <property type="entry name" value="TPR"/>
    <property type="match status" value="5"/>
</dbReference>
<keyword evidence="6" id="KW-1185">Reference proteome</keyword>
<organism evidence="5 6">
    <name type="scientific">Candidatus Filomicrobium marinum</name>
    <dbReference type="NCBI Taxonomy" id="1608628"/>
    <lineage>
        <taxon>Bacteria</taxon>
        <taxon>Pseudomonadati</taxon>
        <taxon>Pseudomonadota</taxon>
        <taxon>Alphaproteobacteria</taxon>
        <taxon>Hyphomicrobiales</taxon>
        <taxon>Hyphomicrobiaceae</taxon>
        <taxon>Filomicrobium</taxon>
    </lineage>
</organism>
<evidence type="ECO:0000256" key="1">
    <source>
        <dbReference type="ARBA" id="ARBA00022737"/>
    </source>
</evidence>
<protein>
    <submittedName>
        <fullName evidence="5">Uncharacterized protein</fullName>
    </submittedName>
</protein>
<feature type="repeat" description="TPR" evidence="3">
    <location>
        <begin position="93"/>
        <end position="126"/>
    </location>
</feature>
<evidence type="ECO:0000256" key="4">
    <source>
        <dbReference type="SAM" id="SignalP"/>
    </source>
</evidence>
<dbReference type="SUPFAM" id="SSF48452">
    <property type="entry name" value="TPR-like"/>
    <property type="match status" value="1"/>
</dbReference>
<keyword evidence="1" id="KW-0677">Repeat</keyword>
<dbReference type="KEGG" id="fiy:BN1229_v1_2931"/>
<dbReference type="KEGG" id="fil:BN1229_v1_2985"/>
<sequence>MRRAISVLGIGILSLWASVPSFAGMQNDLKDCAAANRTQSAGACTRILASGRLPKKQYYIAYFNRGWSHRNADDNAKALADFNRAAKYHPGYSRTYASRALVHNDLGNLEEAVRDLDRAIALNSADWSAFFSRAVILRKLSRREDALTDLDRSAQLKKDEAKVGILRGLVLAELGRFDAAHRQVQDLASTKASKAEVSYVRGVLDLREGNLSNALAHSNTAIDLEPTFTAAYALKGEIMEARGDNAAAKIAYERALSAPPRLLDGKQAKLTAQERVASLTGRLPSGTTAMQNKPSVSDGPLGCRRYIPGASLTIAVACD</sequence>
<dbReference type="Pfam" id="PF13432">
    <property type="entry name" value="TPR_16"/>
    <property type="match status" value="2"/>
</dbReference>
<dbReference type="Gene3D" id="1.25.40.10">
    <property type="entry name" value="Tetratricopeptide repeat domain"/>
    <property type="match status" value="3"/>
</dbReference>
<dbReference type="PANTHER" id="PTHR44858:SF1">
    <property type="entry name" value="UDP-N-ACETYLGLUCOSAMINE--PEPTIDE N-ACETYLGLUCOSAMINYLTRANSFERASE SPINDLY-RELATED"/>
    <property type="match status" value="1"/>
</dbReference>
<accession>A0A0D6JHS6</accession>
<proteinExistence type="predicted"/>
<keyword evidence="4" id="KW-0732">Signal</keyword>
<dbReference type="Proteomes" id="UP000033187">
    <property type="component" value="Chromosome 1"/>
</dbReference>
<gene>
    <name evidence="5" type="ORF">YBN1229_v1_2931</name>
</gene>
<reference evidence="6" key="1">
    <citation type="submission" date="2015-02" db="EMBL/GenBank/DDBJ databases">
        <authorList>
            <person name="Chooi Y.-H."/>
        </authorList>
    </citation>
    <scope>NUCLEOTIDE SEQUENCE [LARGE SCALE GENOMIC DNA]</scope>
    <source>
        <strain evidence="6">strain Y</strain>
    </source>
</reference>
<dbReference type="AlphaFoldDB" id="A0A0D6JHS6"/>
<dbReference type="OrthoDB" id="9814069at2"/>
<dbReference type="PANTHER" id="PTHR44858">
    <property type="entry name" value="TETRATRICOPEPTIDE REPEAT PROTEIN 6"/>
    <property type="match status" value="1"/>
</dbReference>
<evidence type="ECO:0000256" key="2">
    <source>
        <dbReference type="ARBA" id="ARBA00022803"/>
    </source>
</evidence>